<evidence type="ECO:0000256" key="1">
    <source>
        <dbReference type="ARBA" id="ARBA00004496"/>
    </source>
</evidence>
<dbReference type="GO" id="GO:0006516">
    <property type="term" value="P:glycoprotein catabolic process"/>
    <property type="evidence" value="ECO:0000318"/>
    <property type="project" value="GO_Central"/>
</dbReference>
<evidence type="ECO:0000259" key="4">
    <source>
        <dbReference type="PROSITE" id="PS51114"/>
    </source>
</evidence>
<reference evidence="5" key="1">
    <citation type="submission" date="2009-12" db="EMBL/GenBank/DDBJ databases">
        <title>The Genome Sequence of Anolis carolinensis (Green Anole Lizard).</title>
        <authorList>
            <consortium name="The Genome Sequencing Platform"/>
            <person name="Di Palma F."/>
            <person name="Alfoldi J."/>
            <person name="Heiman D."/>
            <person name="Young S."/>
            <person name="Grabherr M."/>
            <person name="Johnson J."/>
            <person name="Lander E.S."/>
            <person name="Lindblad-Toh K."/>
        </authorList>
    </citation>
    <scope>NUCLEOTIDE SEQUENCE [LARGE SCALE GENOMIC DNA]</scope>
    <source>
        <strain evidence="5">JBL SC #1</strain>
    </source>
</reference>
<dbReference type="Pfam" id="PF04300">
    <property type="entry name" value="FBA"/>
    <property type="match status" value="1"/>
</dbReference>
<feature type="domain" description="FBA" evidence="4">
    <location>
        <begin position="44"/>
        <end position="235"/>
    </location>
</feature>
<dbReference type="Proteomes" id="UP000001646">
    <property type="component" value="Unplaced"/>
</dbReference>
<dbReference type="AlphaFoldDB" id="H9GI95"/>
<dbReference type="FunFam" id="2.60.120.260:FF:000086">
    <property type="entry name" value="Non-specific cytotoxic cell receptor protein 1"/>
    <property type="match status" value="1"/>
</dbReference>
<dbReference type="GO" id="GO:0005829">
    <property type="term" value="C:cytosol"/>
    <property type="evidence" value="ECO:0007669"/>
    <property type="project" value="Ensembl"/>
</dbReference>
<dbReference type="SMART" id="SM01198">
    <property type="entry name" value="FBA"/>
    <property type="match status" value="1"/>
</dbReference>
<dbReference type="GeneID" id="100563570"/>
<dbReference type="Gene3D" id="2.60.120.260">
    <property type="entry name" value="Galactose-binding domain-like"/>
    <property type="match status" value="1"/>
</dbReference>
<dbReference type="STRING" id="28377.ENSACAP00000011680"/>
<dbReference type="GO" id="GO:0019005">
    <property type="term" value="C:SCF ubiquitin ligase complex"/>
    <property type="evidence" value="ECO:0000318"/>
    <property type="project" value="GO_Central"/>
</dbReference>
<dbReference type="CTD" id="342897"/>
<sequence>MAAPQKEPLGSPSLACDWQQRFESKWDLSAKGVPLPKEPDWEALWKQKPFQRNLLQNPNPEGVNVSEPAPPCQPQKTCKLPDFKDIFGGWEVSTERLPLDQAKTLFALPPYSWCVKQQSVDLLAEGLWKELLDQYQPDITIMDWYENSKLDLSVYELHVRLLGSDKEAVIGEFHHVAREKEQDGEEKAWHHVSHVFKGYGPGVRYVHFLHKTKDVETADGLLRTRATDSSVSVQLKD</sequence>
<gene>
    <name evidence="5" type="primary">NCCRP1</name>
</gene>
<organism evidence="5 6">
    <name type="scientific">Anolis carolinensis</name>
    <name type="common">Green anole</name>
    <name type="synonym">American chameleon</name>
    <dbReference type="NCBI Taxonomy" id="28377"/>
    <lineage>
        <taxon>Eukaryota</taxon>
        <taxon>Metazoa</taxon>
        <taxon>Chordata</taxon>
        <taxon>Craniata</taxon>
        <taxon>Vertebrata</taxon>
        <taxon>Euteleostomi</taxon>
        <taxon>Lepidosauria</taxon>
        <taxon>Squamata</taxon>
        <taxon>Bifurcata</taxon>
        <taxon>Unidentata</taxon>
        <taxon>Episquamata</taxon>
        <taxon>Toxicofera</taxon>
        <taxon>Iguania</taxon>
        <taxon>Dactyloidae</taxon>
        <taxon>Anolis</taxon>
    </lineage>
</organism>
<dbReference type="GO" id="GO:0031146">
    <property type="term" value="P:SCF-dependent proteasomal ubiquitin-dependent protein catabolic process"/>
    <property type="evidence" value="ECO:0000318"/>
    <property type="project" value="GO_Central"/>
</dbReference>
<dbReference type="OrthoDB" id="1107553at2759"/>
<evidence type="ECO:0000313" key="6">
    <source>
        <dbReference type="Proteomes" id="UP000001646"/>
    </source>
</evidence>
<evidence type="ECO:0000256" key="2">
    <source>
        <dbReference type="ARBA" id="ARBA00022490"/>
    </source>
</evidence>
<accession>H9GI95</accession>
<dbReference type="InParanoid" id="H9GI95"/>
<dbReference type="GO" id="GO:0036503">
    <property type="term" value="P:ERAD pathway"/>
    <property type="evidence" value="ECO:0000318"/>
    <property type="project" value="GO_Central"/>
</dbReference>
<keyword evidence="6" id="KW-1185">Reference proteome</keyword>
<dbReference type="GO" id="GO:0005737">
    <property type="term" value="C:cytoplasm"/>
    <property type="evidence" value="ECO:0000318"/>
    <property type="project" value="GO_Central"/>
</dbReference>
<reference evidence="5" key="3">
    <citation type="submission" date="2025-09" db="UniProtKB">
        <authorList>
            <consortium name="Ensembl"/>
        </authorList>
    </citation>
    <scope>IDENTIFICATION</scope>
</reference>
<dbReference type="GO" id="GO:0008284">
    <property type="term" value="P:positive regulation of cell population proliferation"/>
    <property type="evidence" value="ECO:0007669"/>
    <property type="project" value="Ensembl"/>
</dbReference>
<dbReference type="InterPro" id="IPR039752">
    <property type="entry name" value="F-box_only"/>
</dbReference>
<proteinExistence type="predicted"/>
<name>H9GI95_ANOCA</name>
<dbReference type="PROSITE" id="PS51114">
    <property type="entry name" value="FBA"/>
    <property type="match status" value="1"/>
</dbReference>
<evidence type="ECO:0000256" key="3">
    <source>
        <dbReference type="ARBA" id="ARBA00068920"/>
    </source>
</evidence>
<dbReference type="HOGENOM" id="CLU_068548_1_0_1"/>
<dbReference type="PANTHER" id="PTHR12125:SF1">
    <property type="entry name" value="F-BOX ONLY PROTEIN 50"/>
    <property type="match status" value="1"/>
</dbReference>
<dbReference type="eggNOG" id="KOG3248">
    <property type="taxonomic scope" value="Eukaryota"/>
</dbReference>
<dbReference type="InterPro" id="IPR007397">
    <property type="entry name" value="F-box-assoc_dom"/>
</dbReference>
<dbReference type="Ensembl" id="ENSACAT00000011921.4">
    <property type="protein sequence ID" value="ENSACAP00000011680.3"/>
    <property type="gene ID" value="ENSACAG00000011950.4"/>
</dbReference>
<dbReference type="PANTHER" id="PTHR12125">
    <property type="entry name" value="F-BOX ONLY PROTEIN 6-LIKE PROTEIN"/>
    <property type="match status" value="1"/>
</dbReference>
<evidence type="ECO:0000313" key="5">
    <source>
        <dbReference type="Ensembl" id="ENSACAP00000011680.3"/>
    </source>
</evidence>
<protein>
    <recommendedName>
        <fullName evidence="3">F-box only protein 50</fullName>
    </recommendedName>
</protein>
<dbReference type="Bgee" id="ENSACAG00000011950">
    <property type="expression patterns" value="Expressed in dewlap and 4 other cell types or tissues"/>
</dbReference>
<dbReference type="SUPFAM" id="SSF49785">
    <property type="entry name" value="Galactose-binding domain-like"/>
    <property type="match status" value="1"/>
</dbReference>
<dbReference type="KEGG" id="acs:100563570"/>
<reference evidence="5" key="2">
    <citation type="submission" date="2025-08" db="UniProtKB">
        <authorList>
            <consortium name="Ensembl"/>
        </authorList>
    </citation>
    <scope>IDENTIFICATION</scope>
</reference>
<dbReference type="InterPro" id="IPR008979">
    <property type="entry name" value="Galactose-bd-like_sf"/>
</dbReference>
<dbReference type="GeneTree" id="ENSGT00940000161313"/>
<comment type="subcellular location">
    <subcellularLocation>
        <location evidence="1">Cytoplasm</location>
    </subcellularLocation>
</comment>
<keyword evidence="2" id="KW-0963">Cytoplasm</keyword>